<dbReference type="AlphaFoldDB" id="A0AAC9W7U7"/>
<evidence type="ECO:0008006" key="3">
    <source>
        <dbReference type="Google" id="ProtNLM"/>
    </source>
</evidence>
<dbReference type="SUPFAM" id="SSF46785">
    <property type="entry name" value="Winged helix' DNA-binding domain"/>
    <property type="match status" value="1"/>
</dbReference>
<organism evidence="1 2">
    <name type="scientific">Lactococcus lactis subsp. lactis</name>
    <name type="common">Streptococcus lactis</name>
    <dbReference type="NCBI Taxonomy" id="1360"/>
    <lineage>
        <taxon>Bacteria</taxon>
        <taxon>Bacillati</taxon>
        <taxon>Bacillota</taxon>
        <taxon>Bacilli</taxon>
        <taxon>Lactobacillales</taxon>
        <taxon>Streptococcaceae</taxon>
        <taxon>Lactococcus</taxon>
    </lineage>
</organism>
<accession>A0AAC9W7U7</accession>
<dbReference type="EMBL" id="CP016725">
    <property type="protein sequence ID" value="ARE12336.1"/>
    <property type="molecule type" value="Genomic_DNA"/>
</dbReference>
<reference evidence="1 2" key="1">
    <citation type="journal article" date="2017" name="BMC Genomics">
        <title>Comparative and functional genomics of the Lactococcus lactis taxon; insights into evolution and niche adaptation.</title>
        <authorList>
            <person name="Kelleher P."/>
            <person name="Bottacini F."/>
            <person name="Mahony J."/>
            <person name="Kilcawley K.N."/>
            <person name="van Sinderen D."/>
        </authorList>
    </citation>
    <scope>NUCLEOTIDE SEQUENCE [LARGE SCALE GENOMIC DNA]</scope>
    <source>
        <strain evidence="1 2">UC11</strain>
    </source>
</reference>
<proteinExistence type="predicted"/>
<sequence length="287" mass="33408">MKIKFEDLKNNENGEISLEESLQNNYKKWMNYRKVTQKNFMMVPKEFIESKYIQAINSNAISLYLYYIYRAKNDTGLSWPSISLIAEELGVSEKSVNNWNKTLEEIGLIHREKGVLGSKNTYLLPISDYLSLENKGSYKKFIEFSREKIDGKLVAAFHLFQWRKNTDSEKYDSPYNVICLVFRRTYENPLHGREDFKVDKIVFFEEDVKKITFEESEIKDILATFVSPEEALPGVDFKIQGIVINSQINLKKASDDLLESIENLTEAFISDGTGAFDKFDKLDFKEI</sequence>
<evidence type="ECO:0000313" key="1">
    <source>
        <dbReference type="EMBL" id="ARE12336.1"/>
    </source>
</evidence>
<dbReference type="InterPro" id="IPR036388">
    <property type="entry name" value="WH-like_DNA-bd_sf"/>
</dbReference>
<dbReference type="RefSeq" id="WP_082225104.1">
    <property type="nucleotide sequence ID" value="NZ_CP016725.2"/>
</dbReference>
<dbReference type="InterPro" id="IPR036390">
    <property type="entry name" value="WH_DNA-bd_sf"/>
</dbReference>
<dbReference type="Pfam" id="PF13730">
    <property type="entry name" value="HTH_36"/>
    <property type="match status" value="1"/>
</dbReference>
<dbReference type="Proteomes" id="UP000192067">
    <property type="component" value="Plasmid pUC11F"/>
</dbReference>
<protein>
    <recommendedName>
        <fullName evidence="3">Helix-turn-helix domain-containing protein</fullName>
    </recommendedName>
</protein>
<geneLocation type="plasmid" evidence="1 2">
    <name>pUC11F</name>
</geneLocation>
<keyword evidence="1" id="KW-0614">Plasmid</keyword>
<dbReference type="Gene3D" id="1.10.10.10">
    <property type="entry name" value="Winged helix-like DNA-binding domain superfamily/Winged helix DNA-binding domain"/>
    <property type="match status" value="1"/>
</dbReference>
<gene>
    <name evidence="1" type="ORF">LLUC11_pF04</name>
</gene>
<name>A0AAC9W7U7_LACLL</name>
<evidence type="ECO:0000313" key="2">
    <source>
        <dbReference type="Proteomes" id="UP000192067"/>
    </source>
</evidence>